<dbReference type="GO" id="GO:0009245">
    <property type="term" value="P:lipid A biosynthetic process"/>
    <property type="evidence" value="ECO:0007669"/>
    <property type="project" value="UniProtKB-KW"/>
</dbReference>
<dbReference type="GO" id="GO:0009029">
    <property type="term" value="F:lipid-A 4'-kinase activity"/>
    <property type="evidence" value="ECO:0007669"/>
    <property type="project" value="UniProtKB-EC"/>
</dbReference>
<dbReference type="AlphaFoldDB" id="A0A1J5QL03"/>
<evidence type="ECO:0000256" key="7">
    <source>
        <dbReference type="ARBA" id="ARBA00022777"/>
    </source>
</evidence>
<evidence type="ECO:0000256" key="9">
    <source>
        <dbReference type="ARBA" id="ARBA00023098"/>
    </source>
</evidence>
<name>A0A1J5QL03_9ZZZZ</name>
<organism evidence="10">
    <name type="scientific">mine drainage metagenome</name>
    <dbReference type="NCBI Taxonomy" id="410659"/>
    <lineage>
        <taxon>unclassified sequences</taxon>
        <taxon>metagenomes</taxon>
        <taxon>ecological metagenomes</taxon>
    </lineage>
</organism>
<evidence type="ECO:0000313" key="10">
    <source>
        <dbReference type="EMBL" id="OIQ78187.1"/>
    </source>
</evidence>
<dbReference type="GO" id="GO:0005886">
    <property type="term" value="C:plasma membrane"/>
    <property type="evidence" value="ECO:0007669"/>
    <property type="project" value="TreeGrafter"/>
</dbReference>
<evidence type="ECO:0000256" key="4">
    <source>
        <dbReference type="ARBA" id="ARBA00022556"/>
    </source>
</evidence>
<dbReference type="PANTHER" id="PTHR42724:SF1">
    <property type="entry name" value="TETRAACYLDISACCHARIDE 4'-KINASE, MITOCHONDRIAL-RELATED"/>
    <property type="match status" value="1"/>
</dbReference>
<evidence type="ECO:0000256" key="6">
    <source>
        <dbReference type="ARBA" id="ARBA00022741"/>
    </source>
</evidence>
<dbReference type="PANTHER" id="PTHR42724">
    <property type="entry name" value="TETRAACYLDISACCHARIDE 4'-KINASE"/>
    <property type="match status" value="1"/>
</dbReference>
<evidence type="ECO:0000256" key="3">
    <source>
        <dbReference type="ARBA" id="ARBA00022516"/>
    </source>
</evidence>
<evidence type="ECO:0000256" key="5">
    <source>
        <dbReference type="ARBA" id="ARBA00022679"/>
    </source>
</evidence>
<keyword evidence="4" id="KW-0441">Lipid A biosynthesis</keyword>
<comment type="pathway">
    <text evidence="1">Glycolipid biosynthesis; lipid IV(A) biosynthesis; lipid IV(A) from (3R)-3-hydroxytetradecanoyl-[acyl-carrier-protein] and UDP-N-acetyl-alpha-D-glucosamine: step 6/6.</text>
</comment>
<gene>
    <name evidence="10" type="primary">lpxK_11</name>
    <name evidence="10" type="ORF">GALL_401180</name>
</gene>
<dbReference type="UniPathway" id="UPA00359">
    <property type="reaction ID" value="UER00482"/>
</dbReference>
<proteinExistence type="predicted"/>
<dbReference type="Pfam" id="PF02606">
    <property type="entry name" value="LpxK"/>
    <property type="match status" value="1"/>
</dbReference>
<evidence type="ECO:0000256" key="2">
    <source>
        <dbReference type="ARBA" id="ARBA00012071"/>
    </source>
</evidence>
<keyword evidence="8" id="KW-0067">ATP-binding</keyword>
<sequence>MLLADDGLQHYALQRDVELVVADARGAGNGWLLPAGPLRERWSRRRDATLGDAAVLAALPDDGTPRFALRRRLGVARHLLSGERVELSELQRRHADRALDAAAGIGDPQRFFDHLRDAGVTLGQALALPDHAAFDADPLAALDAPAVLVTEKDALKCEPGQRAFARVWAVDLELDADPAFIPWLLSRCASAVRPKETADGLPPA</sequence>
<keyword evidence="5 10" id="KW-0808">Transferase</keyword>
<keyword evidence="7 10" id="KW-0418">Kinase</keyword>
<evidence type="ECO:0000256" key="8">
    <source>
        <dbReference type="ARBA" id="ARBA00022840"/>
    </source>
</evidence>
<keyword evidence="6" id="KW-0547">Nucleotide-binding</keyword>
<protein>
    <recommendedName>
        <fullName evidence="2">tetraacyldisaccharide 4'-kinase</fullName>
        <ecNumber evidence="2">2.7.1.130</ecNumber>
    </recommendedName>
</protein>
<keyword evidence="9" id="KW-0443">Lipid metabolism</keyword>
<keyword evidence="3" id="KW-0444">Lipid biosynthesis</keyword>
<comment type="caution">
    <text evidence="10">The sequence shown here is derived from an EMBL/GenBank/DDBJ whole genome shotgun (WGS) entry which is preliminary data.</text>
</comment>
<dbReference type="GO" id="GO:0005524">
    <property type="term" value="F:ATP binding"/>
    <property type="evidence" value="ECO:0007669"/>
    <property type="project" value="UniProtKB-KW"/>
</dbReference>
<dbReference type="InterPro" id="IPR003758">
    <property type="entry name" value="LpxK"/>
</dbReference>
<accession>A0A1J5QL03</accession>
<reference evidence="10" key="1">
    <citation type="submission" date="2016-10" db="EMBL/GenBank/DDBJ databases">
        <title>Sequence of Gallionella enrichment culture.</title>
        <authorList>
            <person name="Poehlein A."/>
            <person name="Muehling M."/>
            <person name="Daniel R."/>
        </authorList>
    </citation>
    <scope>NUCLEOTIDE SEQUENCE</scope>
</reference>
<dbReference type="EMBL" id="MLJW01001452">
    <property type="protein sequence ID" value="OIQ78187.1"/>
    <property type="molecule type" value="Genomic_DNA"/>
</dbReference>
<evidence type="ECO:0000256" key="1">
    <source>
        <dbReference type="ARBA" id="ARBA00004870"/>
    </source>
</evidence>
<dbReference type="NCBIfam" id="TIGR00682">
    <property type="entry name" value="lpxK"/>
    <property type="match status" value="1"/>
</dbReference>
<dbReference type="GO" id="GO:0009244">
    <property type="term" value="P:lipopolysaccharide core region biosynthetic process"/>
    <property type="evidence" value="ECO:0007669"/>
    <property type="project" value="TreeGrafter"/>
</dbReference>
<dbReference type="EC" id="2.7.1.130" evidence="2"/>